<dbReference type="STRING" id="1447883.A0A2B7XVT7"/>
<dbReference type="Proteomes" id="UP000224634">
    <property type="component" value="Unassembled WGS sequence"/>
</dbReference>
<dbReference type="EMBL" id="PDNA01000115">
    <property type="protein sequence ID" value="PGH12617.1"/>
    <property type="molecule type" value="Genomic_DNA"/>
</dbReference>
<accession>A0A2B7XVT7</accession>
<gene>
    <name evidence="2" type="ORF">AJ80_06676</name>
</gene>
<sequence>MEDKLTGYTAGLTGAIQRELELIKSDLGRVVDTLEARQIAARTTRGKLSETASTQGLPRGHTYELPHRPPNTATNIPRSSRASGAKPTDTQQAPQATKPQNEPTITNNRRPGKPATKATSPASGPRDPQELKPTRNNNKEEQRLIFHHEAGRTAAKSPQEDAILELNYYLAQQGFPAFMQAVDTNYTETGSLSILLEKGALTGLVLSSYKDPLLAACCKADQAVISMELNQQ</sequence>
<reference evidence="2 3" key="1">
    <citation type="submission" date="2017-10" db="EMBL/GenBank/DDBJ databases">
        <title>Comparative genomics in systemic dimorphic fungi from Ajellomycetaceae.</title>
        <authorList>
            <person name="Munoz J.F."/>
            <person name="Mcewen J.G."/>
            <person name="Clay O.K."/>
            <person name="Cuomo C.A."/>
        </authorList>
    </citation>
    <scope>NUCLEOTIDE SEQUENCE [LARGE SCALE GENOMIC DNA]</scope>
    <source>
        <strain evidence="2 3">UAMH7299</strain>
    </source>
</reference>
<evidence type="ECO:0000313" key="3">
    <source>
        <dbReference type="Proteomes" id="UP000224634"/>
    </source>
</evidence>
<feature type="compositionally biased region" description="Polar residues" evidence="1">
    <location>
        <begin position="71"/>
        <end position="109"/>
    </location>
</feature>
<feature type="region of interest" description="Disordered" evidence="1">
    <location>
        <begin position="43"/>
        <end position="137"/>
    </location>
</feature>
<comment type="caution">
    <text evidence="2">The sequence shown here is derived from an EMBL/GenBank/DDBJ whole genome shotgun (WGS) entry which is preliminary data.</text>
</comment>
<keyword evidence="3" id="KW-1185">Reference proteome</keyword>
<dbReference type="OrthoDB" id="4226988at2759"/>
<feature type="compositionally biased region" description="Basic and acidic residues" evidence="1">
    <location>
        <begin position="127"/>
        <end position="137"/>
    </location>
</feature>
<evidence type="ECO:0000313" key="2">
    <source>
        <dbReference type="EMBL" id="PGH12617.1"/>
    </source>
</evidence>
<name>A0A2B7XVT7_POLH7</name>
<dbReference type="AlphaFoldDB" id="A0A2B7XVT7"/>
<protein>
    <submittedName>
        <fullName evidence="2">Uncharacterized protein</fullName>
    </submittedName>
</protein>
<evidence type="ECO:0000256" key="1">
    <source>
        <dbReference type="SAM" id="MobiDB-lite"/>
    </source>
</evidence>
<organism evidence="2 3">
    <name type="scientific">Polytolypa hystricis (strain UAMH7299)</name>
    <dbReference type="NCBI Taxonomy" id="1447883"/>
    <lineage>
        <taxon>Eukaryota</taxon>
        <taxon>Fungi</taxon>
        <taxon>Dikarya</taxon>
        <taxon>Ascomycota</taxon>
        <taxon>Pezizomycotina</taxon>
        <taxon>Eurotiomycetes</taxon>
        <taxon>Eurotiomycetidae</taxon>
        <taxon>Onygenales</taxon>
        <taxon>Onygenales incertae sedis</taxon>
        <taxon>Polytolypa</taxon>
    </lineage>
</organism>
<proteinExistence type="predicted"/>